<feature type="transmembrane region" description="Helical" evidence="12">
    <location>
        <begin position="45"/>
        <end position="66"/>
    </location>
</feature>
<dbReference type="Proteomes" id="UP000007799">
    <property type="component" value="Unassembled WGS sequence"/>
</dbReference>
<dbReference type="GeneID" id="16067903"/>
<dbReference type="KEGG" id="sre:PTSG_00300"/>
<dbReference type="eggNOG" id="KOG4130">
    <property type="taxonomic scope" value="Eukaryota"/>
</dbReference>
<evidence type="ECO:0000313" key="14">
    <source>
        <dbReference type="EMBL" id="EGD72279.1"/>
    </source>
</evidence>
<dbReference type="GO" id="GO:0071586">
    <property type="term" value="P:CAAX-box protein processing"/>
    <property type="evidence" value="ECO:0007669"/>
    <property type="project" value="InterPro"/>
</dbReference>
<evidence type="ECO:0000256" key="5">
    <source>
        <dbReference type="ARBA" id="ARBA00022801"/>
    </source>
</evidence>
<feature type="transmembrane region" description="Helical" evidence="12">
    <location>
        <begin position="236"/>
        <end position="265"/>
    </location>
</feature>
<feature type="transmembrane region" description="Helical" evidence="12">
    <location>
        <begin position="285"/>
        <end position="306"/>
    </location>
</feature>
<dbReference type="Pfam" id="PF02517">
    <property type="entry name" value="Rce1-like"/>
    <property type="match status" value="1"/>
</dbReference>
<keyword evidence="5" id="KW-0378">Hydrolase</keyword>
<evidence type="ECO:0000259" key="13">
    <source>
        <dbReference type="Pfam" id="PF02517"/>
    </source>
</evidence>
<evidence type="ECO:0000256" key="4">
    <source>
        <dbReference type="ARBA" id="ARBA00022692"/>
    </source>
</evidence>
<evidence type="ECO:0000256" key="1">
    <source>
        <dbReference type="ARBA" id="ARBA00004477"/>
    </source>
</evidence>
<evidence type="ECO:0000256" key="7">
    <source>
        <dbReference type="ARBA" id="ARBA00022989"/>
    </source>
</evidence>
<dbReference type="InterPro" id="IPR039731">
    <property type="entry name" value="Rce1"/>
</dbReference>
<gene>
    <name evidence="14" type="ORF">PTSG_00300</name>
</gene>
<accession>F2TW33</accession>
<name>F2TW33_SALR5</name>
<keyword evidence="7 12" id="KW-1133">Transmembrane helix</keyword>
<dbReference type="STRING" id="946362.F2TW33"/>
<evidence type="ECO:0000256" key="9">
    <source>
        <dbReference type="ARBA" id="ARBA00047280"/>
    </source>
</evidence>
<reference evidence="14" key="1">
    <citation type="submission" date="2009-08" db="EMBL/GenBank/DDBJ databases">
        <title>Annotation of Salpingoeca rosetta.</title>
        <authorList>
            <consortium name="The Broad Institute Genome Sequencing Platform"/>
            <person name="Russ C."/>
            <person name="Cuomo C."/>
            <person name="Burger G."/>
            <person name="Gray M.W."/>
            <person name="Holland P.W.H."/>
            <person name="King N."/>
            <person name="Lang F.B.F."/>
            <person name="Roger A.J."/>
            <person name="Ruiz-Trillo I."/>
            <person name="Young S.K."/>
            <person name="Zeng Q."/>
            <person name="Gargeya S."/>
            <person name="Alvarado L."/>
            <person name="Berlin A."/>
            <person name="Chapman S.B."/>
            <person name="Chen Z."/>
            <person name="Freedman E."/>
            <person name="Gellesch M."/>
            <person name="Goldberg J."/>
            <person name="Griggs A."/>
            <person name="Gujja S."/>
            <person name="Heilman E."/>
            <person name="Heiman D."/>
            <person name="Howarth C."/>
            <person name="Mehta T."/>
            <person name="Neiman D."/>
            <person name="Pearson M."/>
            <person name="Roberts A."/>
            <person name="Saif S."/>
            <person name="Shea T."/>
            <person name="Shenoy N."/>
            <person name="Sisk P."/>
            <person name="Stolte C."/>
            <person name="Sykes S."/>
            <person name="White J."/>
            <person name="Yandava C."/>
            <person name="Haas B."/>
            <person name="Nusbaum C."/>
            <person name="Birren B."/>
        </authorList>
    </citation>
    <scope>NUCLEOTIDE SEQUENCE [LARGE SCALE GENOMIC DNA]</scope>
    <source>
        <strain evidence="14">ATCC 50818</strain>
    </source>
</reference>
<evidence type="ECO:0000256" key="10">
    <source>
        <dbReference type="ARBA" id="ARBA00049729"/>
    </source>
</evidence>
<evidence type="ECO:0000256" key="3">
    <source>
        <dbReference type="ARBA" id="ARBA00022670"/>
    </source>
</evidence>
<dbReference type="MEROPS" id="G05.002"/>
<evidence type="ECO:0000256" key="2">
    <source>
        <dbReference type="ARBA" id="ARBA00006897"/>
    </source>
</evidence>
<protein>
    <recommendedName>
        <fullName evidence="10">intramembrane prenyl-peptidase Rce1</fullName>
        <ecNumber evidence="10">3.4.26.1</ecNumber>
    </recommendedName>
</protein>
<dbReference type="FunCoup" id="F2TW33">
    <property type="interactions" value="1228"/>
</dbReference>
<organism evidence="15">
    <name type="scientific">Salpingoeca rosetta (strain ATCC 50818 / BSB-021)</name>
    <dbReference type="NCBI Taxonomy" id="946362"/>
    <lineage>
        <taxon>Eukaryota</taxon>
        <taxon>Choanoflagellata</taxon>
        <taxon>Craspedida</taxon>
        <taxon>Salpingoecidae</taxon>
        <taxon>Salpingoeca</taxon>
    </lineage>
</organism>
<evidence type="ECO:0000256" key="11">
    <source>
        <dbReference type="SAM" id="MobiDB-lite"/>
    </source>
</evidence>
<feature type="transmembrane region" description="Helical" evidence="12">
    <location>
        <begin position="100"/>
        <end position="121"/>
    </location>
</feature>
<dbReference type="InParanoid" id="F2TW33"/>
<keyword evidence="8 12" id="KW-0472">Membrane</keyword>
<dbReference type="EMBL" id="GL832955">
    <property type="protein sequence ID" value="EGD72279.1"/>
    <property type="molecule type" value="Genomic_DNA"/>
</dbReference>
<feature type="transmembrane region" description="Helical" evidence="12">
    <location>
        <begin position="12"/>
        <end position="33"/>
    </location>
</feature>
<dbReference type="InterPro" id="IPR003675">
    <property type="entry name" value="Rce1/LyrA-like_dom"/>
</dbReference>
<dbReference type="PANTHER" id="PTHR13046">
    <property type="entry name" value="PROTEASE U48 CAAX PRENYL PROTEASE RCE1"/>
    <property type="match status" value="1"/>
</dbReference>
<keyword evidence="3" id="KW-0645">Protease</keyword>
<comment type="catalytic activity">
    <reaction evidence="9">
        <text>Hydrolyzes the peptide bond -P2-(S-farnesyl or geranylgeranyl)C-P1'-P2'-P3'-COOH where P1' and P2' are amino acids with aliphatic sidechains and P3' is any C-terminal residue.</text>
        <dbReference type="EC" id="3.4.26.1"/>
    </reaction>
</comment>
<evidence type="ECO:0000256" key="6">
    <source>
        <dbReference type="ARBA" id="ARBA00022824"/>
    </source>
</evidence>
<dbReference type="EC" id="3.4.26.1" evidence="10"/>
<keyword evidence="6" id="KW-0256">Endoplasmic reticulum</keyword>
<dbReference type="GO" id="GO:0004222">
    <property type="term" value="F:metalloendopeptidase activity"/>
    <property type="evidence" value="ECO:0007669"/>
    <property type="project" value="InterPro"/>
</dbReference>
<dbReference type="OrthoDB" id="271604at2759"/>
<dbReference type="AlphaFoldDB" id="F2TW33"/>
<sequence length="307" mass="32635">MLLPVDVTAGGVVSALGLSCGLAALYLVSLYALPQPSNRNHPRAVIARCIGASAATIASPLALPAATGVLDAIWLTNAPATPAASSLMAGSPWLAHHTQATLRGLVLFALLFAGPLLQAALDSLEYRRQEARRAAVRQALRNSHAHHRHPGTTDGTYDDDSDAQHYDEESSSLHFLRNVVVAPITEEIVFRGCITALMLPHMSVAACNLLCPLIFGIAHFHHVLRGVPVSVVSVQLVYTSVFGSLSSLLMLRTHSLAAAVAAHMFCNHMGLPDFEGALNHRHRTLVLGAYVFGLVGFVAALCFHSIV</sequence>
<evidence type="ECO:0000256" key="8">
    <source>
        <dbReference type="ARBA" id="ARBA00023136"/>
    </source>
</evidence>
<feature type="region of interest" description="Disordered" evidence="11">
    <location>
        <begin position="137"/>
        <end position="164"/>
    </location>
</feature>
<evidence type="ECO:0000313" key="15">
    <source>
        <dbReference type="Proteomes" id="UP000007799"/>
    </source>
</evidence>
<comment type="subcellular location">
    <subcellularLocation>
        <location evidence="1">Endoplasmic reticulum membrane</location>
        <topology evidence="1">Multi-pass membrane protein</topology>
    </subcellularLocation>
</comment>
<dbReference type="GO" id="GO:0005789">
    <property type="term" value="C:endoplasmic reticulum membrane"/>
    <property type="evidence" value="ECO:0007669"/>
    <property type="project" value="UniProtKB-SubCell"/>
</dbReference>
<dbReference type="RefSeq" id="XP_004998849.1">
    <property type="nucleotide sequence ID" value="XM_004998792.1"/>
</dbReference>
<keyword evidence="4 12" id="KW-0812">Transmembrane</keyword>
<keyword evidence="15" id="KW-1185">Reference proteome</keyword>
<feature type="transmembrane region" description="Helical" evidence="12">
    <location>
        <begin position="204"/>
        <end position="224"/>
    </location>
</feature>
<evidence type="ECO:0000256" key="12">
    <source>
        <dbReference type="SAM" id="Phobius"/>
    </source>
</evidence>
<feature type="domain" description="CAAX prenyl protease 2/Lysostaphin resistance protein A-like" evidence="13">
    <location>
        <begin position="172"/>
        <end position="269"/>
    </location>
</feature>
<proteinExistence type="inferred from homology"/>
<dbReference type="PANTHER" id="PTHR13046:SF0">
    <property type="entry name" value="CAAX PRENYL PROTEASE 2"/>
    <property type="match status" value="1"/>
</dbReference>
<dbReference type="OMA" id="LMAGSPW"/>
<comment type="similarity">
    <text evidence="2">Belongs to the peptidase U48 family.</text>
</comment>